<evidence type="ECO:0000313" key="2">
    <source>
        <dbReference type="EMBL" id="SEG89140.1"/>
    </source>
</evidence>
<name>A0A1H6DV48_9GAMM</name>
<feature type="domain" description="HipA N-terminal subdomain 1" evidence="1">
    <location>
        <begin position="6"/>
        <end position="101"/>
    </location>
</feature>
<dbReference type="AlphaFoldDB" id="A0A1H6DV48"/>
<dbReference type="OrthoDB" id="196808at2"/>
<keyword evidence="3" id="KW-1185">Reference proteome</keyword>
<dbReference type="Proteomes" id="UP000236745">
    <property type="component" value="Unassembled WGS sequence"/>
</dbReference>
<dbReference type="GO" id="GO:0005829">
    <property type="term" value="C:cytosol"/>
    <property type="evidence" value="ECO:0007669"/>
    <property type="project" value="TreeGrafter"/>
</dbReference>
<organism evidence="2 3">
    <name type="scientific">Marinobacterium lutimaris</name>
    <dbReference type="NCBI Taxonomy" id="568106"/>
    <lineage>
        <taxon>Bacteria</taxon>
        <taxon>Pseudomonadati</taxon>
        <taxon>Pseudomonadota</taxon>
        <taxon>Gammaproteobacteria</taxon>
        <taxon>Oceanospirillales</taxon>
        <taxon>Oceanospirillaceae</taxon>
        <taxon>Marinobacterium</taxon>
    </lineage>
</organism>
<keyword evidence="2" id="KW-0418">Kinase</keyword>
<accession>A0A1H6DV48</accession>
<keyword evidence="2" id="KW-0808">Transferase</keyword>
<evidence type="ECO:0000259" key="1">
    <source>
        <dbReference type="Pfam" id="PF13657"/>
    </source>
</evidence>
<dbReference type="PANTHER" id="PTHR37419">
    <property type="entry name" value="SERINE/THREONINE-PROTEIN KINASE TOXIN HIPA"/>
    <property type="match status" value="1"/>
</dbReference>
<dbReference type="NCBIfam" id="TIGR03071">
    <property type="entry name" value="couple_hipA"/>
    <property type="match status" value="1"/>
</dbReference>
<sequence length="106" mass="11938">MDRKVNVLQNGVLAGVLIQHESGAYTFQYDATYLAHGAPIAYRLPLQKEAYHSDQLFPFFENLASEGWLLKLQSQLQHIDERDTFSMLIANGKDLVGAVSLEEIVE</sequence>
<protein>
    <submittedName>
        <fullName evidence="2">Serine/threonine-protein kinase HipA</fullName>
    </submittedName>
</protein>
<dbReference type="GO" id="GO:0004674">
    <property type="term" value="F:protein serine/threonine kinase activity"/>
    <property type="evidence" value="ECO:0007669"/>
    <property type="project" value="TreeGrafter"/>
</dbReference>
<dbReference type="EMBL" id="FNVQ01000011">
    <property type="protein sequence ID" value="SEG89140.1"/>
    <property type="molecule type" value="Genomic_DNA"/>
</dbReference>
<gene>
    <name evidence="2" type="ORF">SAMN05444390_11123</name>
</gene>
<evidence type="ECO:0000313" key="3">
    <source>
        <dbReference type="Proteomes" id="UP000236745"/>
    </source>
</evidence>
<dbReference type="InterPro" id="IPR017508">
    <property type="entry name" value="HipA_N1"/>
</dbReference>
<dbReference type="Pfam" id="PF13657">
    <property type="entry name" value="Couple_hipA"/>
    <property type="match status" value="1"/>
</dbReference>
<proteinExistence type="predicted"/>
<dbReference type="PANTHER" id="PTHR37419:SF6">
    <property type="entry name" value="KINASE HI_0665-RELATED"/>
    <property type="match status" value="1"/>
</dbReference>
<dbReference type="InterPro" id="IPR052028">
    <property type="entry name" value="HipA_Ser/Thr_kinase"/>
</dbReference>
<reference evidence="2 3" key="1">
    <citation type="submission" date="2016-10" db="EMBL/GenBank/DDBJ databases">
        <authorList>
            <person name="de Groot N.N."/>
        </authorList>
    </citation>
    <scope>NUCLEOTIDE SEQUENCE [LARGE SCALE GENOMIC DNA]</scope>
    <source>
        <strain evidence="2 3">DSM 22012</strain>
    </source>
</reference>